<evidence type="ECO:0000313" key="3">
    <source>
        <dbReference type="Proteomes" id="UP000318081"/>
    </source>
</evidence>
<dbReference type="EMBL" id="CP036432">
    <property type="protein sequence ID" value="QDV83036.1"/>
    <property type="molecule type" value="Genomic_DNA"/>
</dbReference>
<keyword evidence="1" id="KW-1133">Transmembrane helix</keyword>
<feature type="transmembrane region" description="Helical" evidence="1">
    <location>
        <begin position="88"/>
        <end position="107"/>
    </location>
</feature>
<gene>
    <name evidence="2" type="ORF">TBK1r_19690</name>
</gene>
<proteinExistence type="predicted"/>
<organism evidence="2 3">
    <name type="scientific">Stieleria magnilauensis</name>
    <dbReference type="NCBI Taxonomy" id="2527963"/>
    <lineage>
        <taxon>Bacteria</taxon>
        <taxon>Pseudomonadati</taxon>
        <taxon>Planctomycetota</taxon>
        <taxon>Planctomycetia</taxon>
        <taxon>Pirellulales</taxon>
        <taxon>Pirellulaceae</taxon>
        <taxon>Stieleria</taxon>
    </lineage>
</organism>
<name>A0ABX5XMI5_9BACT</name>
<evidence type="ECO:0000256" key="1">
    <source>
        <dbReference type="SAM" id="Phobius"/>
    </source>
</evidence>
<dbReference type="Proteomes" id="UP000318081">
    <property type="component" value="Chromosome"/>
</dbReference>
<protein>
    <submittedName>
        <fullName evidence="2">Uncharacterized protein</fullName>
    </submittedName>
</protein>
<feature type="transmembrane region" description="Helical" evidence="1">
    <location>
        <begin position="113"/>
        <end position="138"/>
    </location>
</feature>
<accession>A0ABX5XMI5</accession>
<sequence length="162" mass="17837">MTVPESFHYVHLPCGEFTEIRGPEFESVANPLSGIQTTLCAHCGQQDDVEEFCWEGSEETIADYYHRLLLQIPEQELDRAGRAGMFKYLIMGGIGGFAAGLFIGLILGRLGPIVAIVGGLIAVLLLTTLGVLMGFLHFENNVVAPVVKKYWNVDDVRLLVQQ</sequence>
<keyword evidence="1" id="KW-0812">Transmembrane</keyword>
<evidence type="ECO:0000313" key="2">
    <source>
        <dbReference type="EMBL" id="QDV83036.1"/>
    </source>
</evidence>
<keyword evidence="3" id="KW-1185">Reference proteome</keyword>
<keyword evidence="1" id="KW-0472">Membrane</keyword>
<reference evidence="2 3" key="1">
    <citation type="submission" date="2019-02" db="EMBL/GenBank/DDBJ databases">
        <title>Deep-cultivation of Planctomycetes and their phenomic and genomic characterization uncovers novel biology.</title>
        <authorList>
            <person name="Wiegand S."/>
            <person name="Jogler M."/>
            <person name="Boedeker C."/>
            <person name="Pinto D."/>
            <person name="Vollmers J."/>
            <person name="Rivas-Marin E."/>
            <person name="Kohn T."/>
            <person name="Peeters S.H."/>
            <person name="Heuer A."/>
            <person name="Rast P."/>
            <person name="Oberbeckmann S."/>
            <person name="Bunk B."/>
            <person name="Jeske O."/>
            <person name="Meyerdierks A."/>
            <person name="Storesund J.E."/>
            <person name="Kallscheuer N."/>
            <person name="Luecker S."/>
            <person name="Lage O.M."/>
            <person name="Pohl T."/>
            <person name="Merkel B.J."/>
            <person name="Hornburger P."/>
            <person name="Mueller R.-W."/>
            <person name="Bruemmer F."/>
            <person name="Labrenz M."/>
            <person name="Spormann A.M."/>
            <person name="Op den Camp H."/>
            <person name="Overmann J."/>
            <person name="Amann R."/>
            <person name="Jetten M.S.M."/>
            <person name="Mascher T."/>
            <person name="Medema M.H."/>
            <person name="Devos D.P."/>
            <person name="Kaster A.-K."/>
            <person name="Ovreas L."/>
            <person name="Rohde M."/>
            <person name="Galperin M.Y."/>
            <person name="Jogler C."/>
        </authorList>
    </citation>
    <scope>NUCLEOTIDE SEQUENCE [LARGE SCALE GENOMIC DNA]</scope>
    <source>
        <strain evidence="2 3">TBK1r</strain>
    </source>
</reference>